<feature type="domain" description="NYN" evidence="1">
    <location>
        <begin position="131"/>
        <end position="199"/>
    </location>
</feature>
<dbReference type="Pfam" id="PF01936">
    <property type="entry name" value="NYN"/>
    <property type="match status" value="1"/>
</dbReference>
<reference evidence="2 3" key="1">
    <citation type="journal article" date="2015" name="Nature">
        <title>rRNA introns, odd ribosomes, and small enigmatic genomes across a large radiation of phyla.</title>
        <authorList>
            <person name="Brown C.T."/>
            <person name="Hug L.A."/>
            <person name="Thomas B.C."/>
            <person name="Sharon I."/>
            <person name="Castelle C.J."/>
            <person name="Singh A."/>
            <person name="Wilkins M.J."/>
            <person name="Williams K.H."/>
            <person name="Banfield J.F."/>
        </authorList>
    </citation>
    <scope>NUCLEOTIDE SEQUENCE [LARGE SCALE GENOMIC DNA]</scope>
</reference>
<name>A0A0G1Q9E1_9BACT</name>
<gene>
    <name evidence="2" type="ORF">UX06_C0001G0001</name>
</gene>
<accession>A0A0G1Q9E1</accession>
<organism evidence="2 3">
    <name type="scientific">Candidatus Giovannonibacteria bacterium GW2011_GWA2_45_21</name>
    <dbReference type="NCBI Taxonomy" id="1618649"/>
    <lineage>
        <taxon>Bacteria</taxon>
        <taxon>Candidatus Giovannoniibacteriota</taxon>
    </lineage>
</organism>
<dbReference type="InterPro" id="IPR021139">
    <property type="entry name" value="NYN"/>
</dbReference>
<evidence type="ECO:0000313" key="2">
    <source>
        <dbReference type="EMBL" id="KKU05240.1"/>
    </source>
</evidence>
<protein>
    <recommendedName>
        <fullName evidence="1">NYN domain-containing protein</fullName>
    </recommendedName>
</protein>
<dbReference type="Proteomes" id="UP000034696">
    <property type="component" value="Unassembled WGS sequence"/>
</dbReference>
<dbReference type="InterPro" id="IPR047140">
    <property type="entry name" value="LabA"/>
</dbReference>
<proteinExistence type="predicted"/>
<sequence length="220" mass="25550">MDQADFKRQFVRSEVKVDDSYGKVHSYIEFGNVTYWFADDRQDADRNLIPENQSLAIYLDGLKEFAYFIGEDARFYYGFPPAGDTKFLVKTKHVFGGNRVFTKEIRYVRHYLTNEEVSVNTREIFTDAKGTYVRIPKCNFDVEIAVDAVRNMDKYDTFCLFSSDADFVRLAHFLKKKGKKFILVKGGPIDKSIREAADLIINAQDIKKYIGYLRPKLPKV</sequence>
<dbReference type="AlphaFoldDB" id="A0A0G1Q9E1"/>
<comment type="caution">
    <text evidence="2">The sequence shown here is derived from an EMBL/GenBank/DDBJ whole genome shotgun (WGS) entry which is preliminary data.</text>
</comment>
<evidence type="ECO:0000259" key="1">
    <source>
        <dbReference type="Pfam" id="PF01936"/>
    </source>
</evidence>
<dbReference type="PANTHER" id="PTHR35458:SF2">
    <property type="entry name" value="SLR0755 PROTEIN"/>
    <property type="match status" value="1"/>
</dbReference>
<dbReference type="Gene3D" id="3.40.50.1010">
    <property type="entry name" value="5'-nuclease"/>
    <property type="match status" value="1"/>
</dbReference>
<evidence type="ECO:0000313" key="3">
    <source>
        <dbReference type="Proteomes" id="UP000034696"/>
    </source>
</evidence>
<dbReference type="GO" id="GO:0004540">
    <property type="term" value="F:RNA nuclease activity"/>
    <property type="evidence" value="ECO:0007669"/>
    <property type="project" value="InterPro"/>
</dbReference>
<dbReference type="EMBL" id="LCKT01000001">
    <property type="protein sequence ID" value="KKU05240.1"/>
    <property type="molecule type" value="Genomic_DNA"/>
</dbReference>
<dbReference type="PANTHER" id="PTHR35458">
    <property type="entry name" value="SLR0755 PROTEIN"/>
    <property type="match status" value="1"/>
</dbReference>